<evidence type="ECO:0000259" key="1">
    <source>
        <dbReference type="PROSITE" id="PS51192"/>
    </source>
</evidence>
<dbReference type="EC" id="3.6.4.13" evidence="3"/>
<dbReference type="GO" id="GO:0016787">
    <property type="term" value="F:hydrolase activity"/>
    <property type="evidence" value="ECO:0007669"/>
    <property type="project" value="UniProtKB-KW"/>
</dbReference>
<dbReference type="InterPro" id="IPR014001">
    <property type="entry name" value="Helicase_ATP-bd"/>
</dbReference>
<dbReference type="PROSITE" id="PS51192">
    <property type="entry name" value="HELICASE_ATP_BIND_1"/>
    <property type="match status" value="1"/>
</dbReference>
<dbReference type="EMBL" id="FCOW01000004">
    <property type="protein sequence ID" value="CVK18492.1"/>
    <property type="molecule type" value="Genomic_DNA"/>
</dbReference>
<dbReference type="SUPFAM" id="SSF52540">
    <property type="entry name" value="P-loop containing nucleoside triphosphate hydrolases"/>
    <property type="match status" value="1"/>
</dbReference>
<organism evidence="3 4">
    <name type="scientific">Sporomusa sphaeroides DSM 2875</name>
    <dbReference type="NCBI Taxonomy" id="1337886"/>
    <lineage>
        <taxon>Bacteria</taxon>
        <taxon>Bacillati</taxon>
        <taxon>Bacillota</taxon>
        <taxon>Negativicutes</taxon>
        <taxon>Selenomonadales</taxon>
        <taxon>Sporomusaceae</taxon>
        <taxon>Sporomusa</taxon>
    </lineage>
</organism>
<evidence type="ECO:0000313" key="4">
    <source>
        <dbReference type="Proteomes" id="UP000245702"/>
    </source>
</evidence>
<reference evidence="3 4" key="1">
    <citation type="submission" date="2016-01" db="EMBL/GenBank/DDBJ databases">
        <authorList>
            <person name="Brown R."/>
        </authorList>
    </citation>
    <scope>NUCLEOTIDE SEQUENCE [LARGE SCALE GENOMIC DNA]</scope>
    <source>
        <strain evidence="3">Sporomusa sphaeroides DSM 2875</strain>
    </source>
</reference>
<proteinExistence type="predicted"/>
<feature type="domain" description="Helicase ATP-binding" evidence="1">
    <location>
        <begin position="1"/>
        <end position="111"/>
    </location>
</feature>
<evidence type="ECO:0000259" key="2">
    <source>
        <dbReference type="PROSITE" id="PS51194"/>
    </source>
</evidence>
<dbReference type="Pfam" id="PF04851">
    <property type="entry name" value="ResIII"/>
    <property type="match status" value="1"/>
</dbReference>
<comment type="caution">
    <text evidence="3">The sequence shown here is derived from an EMBL/GenBank/DDBJ whole genome shotgun (WGS) entry which is preliminary data.</text>
</comment>
<dbReference type="PANTHER" id="PTHR47396">
    <property type="entry name" value="TYPE I RESTRICTION ENZYME ECOKI R PROTEIN"/>
    <property type="match status" value="1"/>
</dbReference>
<accession>A0ABM9W0T5</accession>
<dbReference type="InterPro" id="IPR001650">
    <property type="entry name" value="Helicase_C-like"/>
</dbReference>
<keyword evidence="4" id="KW-1185">Reference proteome</keyword>
<dbReference type="InterPro" id="IPR050742">
    <property type="entry name" value="Helicase_Restrict-Modif_Enz"/>
</dbReference>
<gene>
    <name evidence="3" type="primary">dbpA</name>
    <name evidence="3" type="ORF">SSPH_01130</name>
</gene>
<protein>
    <submittedName>
        <fullName evidence="3">ATP-dependent RNA helicase DbpA</fullName>
        <ecNumber evidence="3">3.6.4.13</ecNumber>
    </submittedName>
</protein>
<evidence type="ECO:0000313" key="3">
    <source>
        <dbReference type="EMBL" id="CVK18492.1"/>
    </source>
</evidence>
<keyword evidence="3" id="KW-0347">Helicase</keyword>
<sequence length="404" mass="45778">MMAHRTELVKQASNTLDRISVPHGIIKAGIAQDTSLLMQVASVGTLRRRLAKIPIPKILIVDEAQHQKSRTWSEIADYYYENDSIIIGLSATPKRLSGEPMSDCYDVMVQGPSIRQLMEWGFLCRYKYLAPPQVMNLDSVPTLAGDYAKGELFQAVAKSHITGDAIQHYERFLPGKRAIAFCVSVEHTKQVAKQFCDAGVPAEAVDGNTPDEEREAAMERFRRGETLVLVNVELYTEGADIPNCEGVIMLRPTQSLSLYIQMVGRALRPDPDNPFKIATILDHCGNVFHHDLPDADRVWTLESEVKSRRKGEAAKVFIRQCPCCYYAHKPAPVCPECGYQYQISERQLAEEAGELEEFIAREKKQLRQEVGRARTIDELKRIAKERNYEPSWVFIQAKLKNIRR</sequence>
<dbReference type="GO" id="GO:0003724">
    <property type="term" value="F:RNA helicase activity"/>
    <property type="evidence" value="ECO:0007669"/>
    <property type="project" value="UniProtKB-EC"/>
</dbReference>
<dbReference type="PROSITE" id="PS51194">
    <property type="entry name" value="HELICASE_CTER"/>
    <property type="match status" value="1"/>
</dbReference>
<dbReference type="Gene3D" id="3.40.50.300">
    <property type="entry name" value="P-loop containing nucleotide triphosphate hydrolases"/>
    <property type="match status" value="2"/>
</dbReference>
<dbReference type="Pfam" id="PF00271">
    <property type="entry name" value="Helicase_C"/>
    <property type="match status" value="1"/>
</dbReference>
<dbReference type="Proteomes" id="UP000245702">
    <property type="component" value="Unassembled WGS sequence"/>
</dbReference>
<dbReference type="PANTHER" id="PTHR47396:SF1">
    <property type="entry name" value="ATP-DEPENDENT HELICASE IRC3-RELATED"/>
    <property type="match status" value="1"/>
</dbReference>
<keyword evidence="3" id="KW-0547">Nucleotide-binding</keyword>
<feature type="domain" description="Helicase C-terminal" evidence="2">
    <location>
        <begin position="164"/>
        <end position="313"/>
    </location>
</feature>
<dbReference type="SMART" id="SM00490">
    <property type="entry name" value="HELICc"/>
    <property type="match status" value="1"/>
</dbReference>
<dbReference type="InterPro" id="IPR027417">
    <property type="entry name" value="P-loop_NTPase"/>
</dbReference>
<keyword evidence="3" id="KW-0378">Hydrolase</keyword>
<keyword evidence="3" id="KW-0067">ATP-binding</keyword>
<name>A0ABM9W0T5_9FIRM</name>
<dbReference type="InterPro" id="IPR006935">
    <property type="entry name" value="Helicase/UvrB_N"/>
</dbReference>